<sequence>GEFYSEKVNLQKRMPDKALTMKWDVFRDKLRPGQEEEGRLTIKTPQGTPADAEMLATMYDASLDKLYPIRQNFNVNYPRFNPQIYWSYGYTGGAF</sequence>
<comment type="caution">
    <text evidence="1">The sequence shown here is derived from an EMBL/GenBank/DDBJ whole genome shotgun (WGS) entry which is preliminary data.</text>
</comment>
<reference evidence="1" key="1">
    <citation type="submission" date="2023-03" db="EMBL/GenBank/DDBJ databases">
        <title>DFI Biobank Strains.</title>
        <authorList>
            <person name="Mostad J."/>
            <person name="Paddock L."/>
            <person name="Medina S."/>
            <person name="Waligurski E."/>
            <person name="Barat B."/>
            <person name="Smith R."/>
            <person name="Burgo V."/>
            <person name="Metcalfe C."/>
            <person name="Woodson C."/>
            <person name="Sundararajan A."/>
            <person name="Ramaswamy R."/>
            <person name="Lin H."/>
            <person name="Pamer E.G."/>
        </authorList>
    </citation>
    <scope>NUCLEOTIDE SEQUENCE</scope>
    <source>
        <strain evidence="1">DFI.9.5</strain>
    </source>
</reference>
<gene>
    <name evidence="1" type="ORF">PZH42_31585</name>
</gene>
<dbReference type="EMBL" id="JARFID010001216">
    <property type="protein sequence ID" value="MDE8698434.1"/>
    <property type="molecule type" value="Genomic_DNA"/>
</dbReference>
<evidence type="ECO:0000313" key="2">
    <source>
        <dbReference type="Proteomes" id="UP001221924"/>
    </source>
</evidence>
<proteinExistence type="predicted"/>
<protein>
    <recommendedName>
        <fullName evidence="3">Peptidase M16</fullName>
    </recommendedName>
</protein>
<feature type="non-terminal residue" evidence="1">
    <location>
        <position position="95"/>
    </location>
</feature>
<evidence type="ECO:0000313" key="1">
    <source>
        <dbReference type="EMBL" id="MDE8698434.1"/>
    </source>
</evidence>
<dbReference type="RefSeq" id="WP_275203271.1">
    <property type="nucleotide sequence ID" value="NZ_JARFID010001216.1"/>
</dbReference>
<feature type="non-terminal residue" evidence="1">
    <location>
        <position position="1"/>
    </location>
</feature>
<dbReference type="Proteomes" id="UP001221924">
    <property type="component" value="Unassembled WGS sequence"/>
</dbReference>
<organism evidence="1 2">
    <name type="scientific">Bacteroides cellulosilyticus</name>
    <dbReference type="NCBI Taxonomy" id="246787"/>
    <lineage>
        <taxon>Bacteria</taxon>
        <taxon>Pseudomonadati</taxon>
        <taxon>Bacteroidota</taxon>
        <taxon>Bacteroidia</taxon>
        <taxon>Bacteroidales</taxon>
        <taxon>Bacteroidaceae</taxon>
        <taxon>Bacteroides</taxon>
    </lineage>
</organism>
<accession>A0AAX4Y374</accession>
<evidence type="ECO:0008006" key="3">
    <source>
        <dbReference type="Google" id="ProtNLM"/>
    </source>
</evidence>
<name>A0AAX4Y374_9BACE</name>
<dbReference type="AlphaFoldDB" id="A0AAX4Y374"/>